<dbReference type="Pfam" id="PF03607">
    <property type="entry name" value="DCX"/>
    <property type="match status" value="2"/>
</dbReference>
<dbReference type="PANTHER" id="PTHR23004:SF9">
    <property type="entry name" value="DOUBLECORTIN DOMAIN-CONTAINING PROTEIN 2C"/>
    <property type="match status" value="1"/>
</dbReference>
<dbReference type="STRING" id="8005.ENSEEEP00000037019"/>
<dbReference type="GO" id="GO:0005815">
    <property type="term" value="C:microtubule organizing center"/>
    <property type="evidence" value="ECO:0007669"/>
    <property type="project" value="TreeGrafter"/>
</dbReference>
<dbReference type="InterPro" id="IPR036572">
    <property type="entry name" value="Doublecortin_dom_sf"/>
</dbReference>
<dbReference type="Gene3D" id="3.10.20.230">
    <property type="entry name" value="Doublecortin domain"/>
    <property type="match status" value="2"/>
</dbReference>
<reference evidence="3" key="1">
    <citation type="journal article" date="2014" name="Science">
        <title>Nonhuman genetics. Genomic basis for the convergent evolution of electric organs.</title>
        <authorList>
            <person name="Gallant J.R."/>
            <person name="Traeger L.L."/>
            <person name="Volkening J.D."/>
            <person name="Moffett H."/>
            <person name="Chen P.H."/>
            <person name="Novina C.D."/>
            <person name="Phillips G.N.Jr."/>
            <person name="Anand R."/>
            <person name="Wells G.B."/>
            <person name="Pinch M."/>
            <person name="Guth R."/>
            <person name="Unguez G.A."/>
            <person name="Albert J.S."/>
            <person name="Zakon H.H."/>
            <person name="Samanta M.P."/>
            <person name="Sussman M.R."/>
        </authorList>
    </citation>
    <scope>NUCLEOTIDE SEQUENCE [LARGE SCALE GENOMIC DNA]</scope>
</reference>
<protein>
    <recommendedName>
        <fullName evidence="1">Doublecortin domain-containing protein</fullName>
    </recommendedName>
</protein>
<evidence type="ECO:0000259" key="1">
    <source>
        <dbReference type="PROSITE" id="PS50309"/>
    </source>
</evidence>
<sequence length="294" mass="32635">MPSRGPIPGAKTIIMYRNGDAFYPGRKFVVNQRQTSTFDSFLSLVTRGIQAPLGAVRKIYTPREGHRVLDLGELIHGEGYVAAGTERLKKIDRELFILYPSQIRPVVHSKIIVPARWRETINDVFSNGDILVPPARILLPKYTLTSWEGVLATVTEKVHLRAGTVRRLCRLDGTPLCGAAELKNNQYYVAVGAEKFRYLPYFHWVPNKGVILDFNDAVVGGGVCLPLRDGPRLDKMPQIRVGEITHPQQVWARASSKEKACGICLSQARKTTAWHVAIDAPAKRLSGCSIGVVL</sequence>
<organism evidence="2 3">
    <name type="scientific">Electrophorus electricus</name>
    <name type="common">Electric eel</name>
    <name type="synonym">Gymnotus electricus</name>
    <dbReference type="NCBI Taxonomy" id="8005"/>
    <lineage>
        <taxon>Eukaryota</taxon>
        <taxon>Metazoa</taxon>
        <taxon>Chordata</taxon>
        <taxon>Craniata</taxon>
        <taxon>Vertebrata</taxon>
        <taxon>Euteleostomi</taxon>
        <taxon>Actinopterygii</taxon>
        <taxon>Neopterygii</taxon>
        <taxon>Teleostei</taxon>
        <taxon>Ostariophysi</taxon>
        <taxon>Gymnotiformes</taxon>
        <taxon>Gymnotoidei</taxon>
        <taxon>Gymnotidae</taxon>
        <taxon>Electrophorus</taxon>
    </lineage>
</organism>
<dbReference type="OMA" id="EDNHYYV"/>
<reference evidence="2" key="5">
    <citation type="submission" date="2025-09" db="UniProtKB">
        <authorList>
            <consortium name="Ensembl"/>
        </authorList>
    </citation>
    <scope>IDENTIFICATION</scope>
</reference>
<proteinExistence type="predicted"/>
<feature type="domain" description="Doublecortin" evidence="1">
    <location>
        <begin position="11"/>
        <end position="94"/>
    </location>
</feature>
<dbReference type="CDD" id="cd17071">
    <property type="entry name" value="DCX1_DCDC2_like"/>
    <property type="match status" value="1"/>
</dbReference>
<dbReference type="InterPro" id="IPR003533">
    <property type="entry name" value="Doublecortin_dom"/>
</dbReference>
<reference evidence="3" key="2">
    <citation type="journal article" date="2017" name="Sci. Adv.">
        <title>A tail of two voltages: Proteomic comparison of the three electric organs of the electric eel.</title>
        <authorList>
            <person name="Traeger L.L."/>
            <person name="Sabat G."/>
            <person name="Barrett-Wilt G.A."/>
            <person name="Wells G.B."/>
            <person name="Sussman M.R."/>
        </authorList>
    </citation>
    <scope>NUCLEOTIDE SEQUENCE [LARGE SCALE GENOMIC DNA]</scope>
</reference>
<dbReference type="GO" id="GO:0035556">
    <property type="term" value="P:intracellular signal transduction"/>
    <property type="evidence" value="ECO:0007669"/>
    <property type="project" value="InterPro"/>
</dbReference>
<evidence type="ECO:0000313" key="3">
    <source>
        <dbReference type="Proteomes" id="UP000314983"/>
    </source>
</evidence>
<dbReference type="AlphaFoldDB" id="A0A4W4GKI4"/>
<dbReference type="PANTHER" id="PTHR23004">
    <property type="entry name" value="DOUBLECORTIN DOMAIN CONTAINING 2"/>
    <property type="match status" value="1"/>
</dbReference>
<dbReference type="Ensembl" id="ENSEEET00000037454.2">
    <property type="protein sequence ID" value="ENSEEEP00000037019.2"/>
    <property type="gene ID" value="ENSEEEG00000017578.2"/>
</dbReference>
<dbReference type="GeneTree" id="ENSGT00940000164359"/>
<name>A0A4W4GKI4_ELEEL</name>
<feature type="domain" description="Doublecortin" evidence="1">
    <location>
        <begin position="124"/>
        <end position="202"/>
    </location>
</feature>
<keyword evidence="3" id="KW-1185">Reference proteome</keyword>
<dbReference type="GO" id="GO:0005874">
    <property type="term" value="C:microtubule"/>
    <property type="evidence" value="ECO:0007669"/>
    <property type="project" value="TreeGrafter"/>
</dbReference>
<dbReference type="SMART" id="SM00537">
    <property type="entry name" value="DCX"/>
    <property type="match status" value="2"/>
</dbReference>
<reference evidence="2" key="3">
    <citation type="submission" date="2020-05" db="EMBL/GenBank/DDBJ databases">
        <title>Electrophorus electricus (electric eel) genome, fEleEle1, primary haplotype.</title>
        <authorList>
            <person name="Myers G."/>
            <person name="Meyer A."/>
            <person name="Fedrigo O."/>
            <person name="Formenti G."/>
            <person name="Rhie A."/>
            <person name="Tracey A."/>
            <person name="Sims Y."/>
            <person name="Jarvis E.D."/>
        </authorList>
    </citation>
    <scope>NUCLEOTIDE SEQUENCE [LARGE SCALE GENOMIC DNA]</scope>
</reference>
<dbReference type="SUPFAM" id="SSF89837">
    <property type="entry name" value="Doublecortin (DC)"/>
    <property type="match status" value="2"/>
</dbReference>
<accession>A0A4W4GKI4</accession>
<dbReference type="PROSITE" id="PS50309">
    <property type="entry name" value="DC"/>
    <property type="match status" value="2"/>
</dbReference>
<dbReference type="Proteomes" id="UP000314983">
    <property type="component" value="Chromosome 13"/>
</dbReference>
<evidence type="ECO:0000313" key="2">
    <source>
        <dbReference type="Ensembl" id="ENSEEEP00000037019.2"/>
    </source>
</evidence>
<reference evidence="2" key="4">
    <citation type="submission" date="2025-08" db="UniProtKB">
        <authorList>
            <consortium name="Ensembl"/>
        </authorList>
    </citation>
    <scope>IDENTIFICATION</scope>
</reference>